<dbReference type="EMBL" id="CM016762">
    <property type="protein sequence ID" value="TMS32975.1"/>
    <property type="molecule type" value="Genomic_DNA"/>
</dbReference>
<name>A0A4U8ULE6_STECR</name>
<sequence>MDFDLTKTFRSLFRLHVQSRPLVLPILRRVLAASVTVAARFSRKEFSFDSHAIRSGKRKRTNVRATDQADVVCSQMGKKIEWIDWCF</sequence>
<organism evidence="1 2">
    <name type="scientific">Steinernema carpocapsae</name>
    <name type="common">Entomopathogenic nematode</name>
    <dbReference type="NCBI Taxonomy" id="34508"/>
    <lineage>
        <taxon>Eukaryota</taxon>
        <taxon>Metazoa</taxon>
        <taxon>Ecdysozoa</taxon>
        <taxon>Nematoda</taxon>
        <taxon>Chromadorea</taxon>
        <taxon>Rhabditida</taxon>
        <taxon>Tylenchina</taxon>
        <taxon>Panagrolaimomorpha</taxon>
        <taxon>Strongyloidoidea</taxon>
        <taxon>Steinernematidae</taxon>
        <taxon>Steinernema</taxon>
    </lineage>
</organism>
<keyword evidence="2" id="KW-1185">Reference proteome</keyword>
<protein>
    <submittedName>
        <fullName evidence="1">Uncharacterized protein</fullName>
    </submittedName>
</protein>
<evidence type="ECO:0000313" key="1">
    <source>
        <dbReference type="EMBL" id="TMS32975.1"/>
    </source>
</evidence>
<dbReference type="EMBL" id="AZBU02000001">
    <property type="protein sequence ID" value="TMS32975.1"/>
    <property type="molecule type" value="Genomic_DNA"/>
</dbReference>
<evidence type="ECO:0000313" key="2">
    <source>
        <dbReference type="Proteomes" id="UP000298663"/>
    </source>
</evidence>
<reference evidence="1 2" key="1">
    <citation type="journal article" date="2015" name="Genome Biol.">
        <title>Comparative genomics of Steinernema reveals deeply conserved gene regulatory networks.</title>
        <authorList>
            <person name="Dillman A.R."/>
            <person name="Macchietto M."/>
            <person name="Porter C.F."/>
            <person name="Rogers A."/>
            <person name="Williams B."/>
            <person name="Antoshechkin I."/>
            <person name="Lee M.M."/>
            <person name="Goodwin Z."/>
            <person name="Lu X."/>
            <person name="Lewis E.E."/>
            <person name="Goodrich-Blair H."/>
            <person name="Stock S.P."/>
            <person name="Adams B.J."/>
            <person name="Sternberg P.W."/>
            <person name="Mortazavi A."/>
        </authorList>
    </citation>
    <scope>NUCLEOTIDE SEQUENCE [LARGE SCALE GENOMIC DNA]</scope>
    <source>
        <strain evidence="1 2">ALL</strain>
    </source>
</reference>
<dbReference type="AlphaFoldDB" id="A0A4U8ULE6"/>
<dbReference type="Proteomes" id="UP000298663">
    <property type="component" value="Chromosome X"/>
</dbReference>
<reference evidence="1 2" key="2">
    <citation type="journal article" date="2019" name="G3 (Bethesda)">
        <title>Hybrid Assembly of the Genome of the Entomopathogenic Nematode Steinernema carpocapsae Identifies the X-Chromosome.</title>
        <authorList>
            <person name="Serra L."/>
            <person name="Macchietto M."/>
            <person name="Macias-Munoz A."/>
            <person name="McGill C.J."/>
            <person name="Rodriguez I.M."/>
            <person name="Rodriguez B."/>
            <person name="Murad R."/>
            <person name="Mortazavi A."/>
        </authorList>
    </citation>
    <scope>NUCLEOTIDE SEQUENCE [LARGE SCALE GENOMIC DNA]</scope>
    <source>
        <strain evidence="1 2">ALL</strain>
    </source>
</reference>
<proteinExistence type="predicted"/>
<gene>
    <name evidence="1" type="ORF">L596_000760</name>
</gene>
<accession>A0A4U8ULE6</accession>
<comment type="caution">
    <text evidence="1">The sequence shown here is derived from an EMBL/GenBank/DDBJ whole genome shotgun (WGS) entry which is preliminary data.</text>
</comment>